<dbReference type="AlphaFoldDB" id="A0A6A6GME5"/>
<evidence type="ECO:0000256" key="1">
    <source>
        <dbReference type="SAM" id="MobiDB-lite"/>
    </source>
</evidence>
<organism evidence="3 4">
    <name type="scientific">Elsinoe ampelina</name>
    <dbReference type="NCBI Taxonomy" id="302913"/>
    <lineage>
        <taxon>Eukaryota</taxon>
        <taxon>Fungi</taxon>
        <taxon>Dikarya</taxon>
        <taxon>Ascomycota</taxon>
        <taxon>Pezizomycotina</taxon>
        <taxon>Dothideomycetes</taxon>
        <taxon>Dothideomycetidae</taxon>
        <taxon>Myriangiales</taxon>
        <taxon>Elsinoaceae</taxon>
        <taxon>Elsinoe</taxon>
    </lineage>
</organism>
<evidence type="ECO:0000259" key="2">
    <source>
        <dbReference type="Pfam" id="PF07883"/>
    </source>
</evidence>
<dbReference type="SUPFAM" id="SSF51182">
    <property type="entry name" value="RmlC-like cupins"/>
    <property type="match status" value="1"/>
</dbReference>
<gene>
    <name evidence="3" type="ORF">BDZ85DRAFT_247219</name>
</gene>
<dbReference type="Gene3D" id="2.60.120.10">
    <property type="entry name" value="Jelly Rolls"/>
    <property type="match status" value="1"/>
</dbReference>
<dbReference type="Pfam" id="PF07883">
    <property type="entry name" value="Cupin_2"/>
    <property type="match status" value="1"/>
</dbReference>
<accession>A0A6A6GME5</accession>
<feature type="domain" description="Cupin type-2" evidence="2">
    <location>
        <begin position="68"/>
        <end position="118"/>
    </location>
</feature>
<dbReference type="InterPro" id="IPR014710">
    <property type="entry name" value="RmlC-like_jellyroll"/>
</dbReference>
<evidence type="ECO:0000313" key="4">
    <source>
        <dbReference type="Proteomes" id="UP000799538"/>
    </source>
</evidence>
<feature type="region of interest" description="Disordered" evidence="1">
    <location>
        <begin position="50"/>
        <end position="69"/>
    </location>
</feature>
<dbReference type="InterPro" id="IPR013096">
    <property type="entry name" value="Cupin_2"/>
</dbReference>
<sequence length="131" mass="15208">MKLAPLSCLQRAPARTSNNHLSSYRYADSQQREFRIDYLEPTKEQPFSFRQVSPATRKGDPHKGSVYTPPPHYHLLQDEHFVVETGEGIWHLQGGRDIRLRAGDTLNVKAREWHWFEVAPNSTEDLSVVYF</sequence>
<dbReference type="CDD" id="cd02208">
    <property type="entry name" value="cupin_RmlC-like"/>
    <property type="match status" value="1"/>
</dbReference>
<dbReference type="OrthoDB" id="9976870at2759"/>
<reference evidence="4" key="1">
    <citation type="journal article" date="2020" name="Stud. Mycol.">
        <title>101 Dothideomycetes genomes: A test case for predicting lifestyles and emergence of pathogens.</title>
        <authorList>
            <person name="Haridas S."/>
            <person name="Albert R."/>
            <person name="Binder M."/>
            <person name="Bloem J."/>
            <person name="LaButti K."/>
            <person name="Salamov A."/>
            <person name="Andreopoulos B."/>
            <person name="Baker S."/>
            <person name="Barry K."/>
            <person name="Bills G."/>
            <person name="Bluhm B."/>
            <person name="Cannon C."/>
            <person name="Castanera R."/>
            <person name="Culley D."/>
            <person name="Daum C."/>
            <person name="Ezra D."/>
            <person name="Gonzalez J."/>
            <person name="Henrissat B."/>
            <person name="Kuo A."/>
            <person name="Liang C."/>
            <person name="Lipzen A."/>
            <person name="Lutzoni F."/>
            <person name="Magnuson J."/>
            <person name="Mondo S."/>
            <person name="Nolan M."/>
            <person name="Ohm R."/>
            <person name="Pangilinan J."/>
            <person name="Park H.-J."/>
            <person name="Ramirez L."/>
            <person name="Alfaro M."/>
            <person name="Sun H."/>
            <person name="Tritt A."/>
            <person name="Yoshinaga Y."/>
            <person name="Zwiers L.-H."/>
            <person name="Turgeon B."/>
            <person name="Goodwin S."/>
            <person name="Spatafora J."/>
            <person name="Crous P."/>
            <person name="Grigoriev I."/>
        </authorList>
    </citation>
    <scope>NUCLEOTIDE SEQUENCE [LARGE SCALE GENOMIC DNA]</scope>
    <source>
        <strain evidence="4">CECT 20119</strain>
    </source>
</reference>
<name>A0A6A6GME5_9PEZI</name>
<dbReference type="InterPro" id="IPR011051">
    <property type="entry name" value="RmlC_Cupin_sf"/>
</dbReference>
<keyword evidence="4" id="KW-1185">Reference proteome</keyword>
<evidence type="ECO:0000313" key="3">
    <source>
        <dbReference type="EMBL" id="KAF2226847.1"/>
    </source>
</evidence>
<protein>
    <recommendedName>
        <fullName evidence="2">Cupin type-2 domain-containing protein</fullName>
    </recommendedName>
</protein>
<proteinExistence type="predicted"/>
<dbReference type="Proteomes" id="UP000799538">
    <property type="component" value="Unassembled WGS sequence"/>
</dbReference>
<dbReference type="EMBL" id="ML992502">
    <property type="protein sequence ID" value="KAF2226847.1"/>
    <property type="molecule type" value="Genomic_DNA"/>
</dbReference>